<dbReference type="GO" id="GO:0030170">
    <property type="term" value="F:pyridoxal phosphate binding"/>
    <property type="evidence" value="ECO:0007669"/>
    <property type="project" value="InterPro"/>
</dbReference>
<evidence type="ECO:0000256" key="2">
    <source>
        <dbReference type="ARBA" id="ARBA00012224"/>
    </source>
</evidence>
<keyword evidence="3" id="KW-0663">Pyridoxal phosphate</keyword>
<dbReference type="Gene3D" id="3.40.640.10">
    <property type="entry name" value="Type I PLP-dependent aspartate aminotransferase-like (Major domain)"/>
    <property type="match status" value="1"/>
</dbReference>
<dbReference type="CDD" id="cd00609">
    <property type="entry name" value="AAT_like"/>
    <property type="match status" value="1"/>
</dbReference>
<keyword evidence="4 7" id="KW-0456">Lyase</keyword>
<proteinExistence type="inferred from homology"/>
<dbReference type="OrthoDB" id="3224382at2"/>
<sequence length="383" mass="40073">MADAILGVPTDELRSSRTSVKWRAFGPDVLPLFIAEMDVRPCPAVVTAVSDAVSRGDTGYAWTAPYVEAFTAFADRRWGWQPDPEATVPVADVLTGITTLLRLLTAPGGPVVVSSPVYNAFHDVVAAAGRRVVEAPLRDGRLDVDALRAVFADLARAGGPGAGVAYLLCNPHNPTGHVPTAAELAALAEAANEFGVRVVSDEIHAPLTLDGVRFTPWLTVPGADGHFTVTSAGKTYNLAGLKAGLVVAGAAAVDDLRRIHPYVTYGASHLATIAQAAAWAEGDEWLDRLLGELAANRATLVEAVASLPGVTAQPPEATYLAWLDLRATRLGDEPAAALRERARVALSEGTTFGAGGAGHARLNFATSPEILREALDRITGCLA</sequence>
<dbReference type="EMBL" id="RBXT01000001">
    <property type="protein sequence ID" value="RKT77157.1"/>
    <property type="molecule type" value="Genomic_DNA"/>
</dbReference>
<organism evidence="7 8">
    <name type="scientific">Terracoccus luteus</name>
    <dbReference type="NCBI Taxonomy" id="53356"/>
    <lineage>
        <taxon>Bacteria</taxon>
        <taxon>Bacillati</taxon>
        <taxon>Actinomycetota</taxon>
        <taxon>Actinomycetes</taxon>
        <taxon>Micrococcales</taxon>
        <taxon>Intrasporangiaceae</taxon>
        <taxon>Terracoccus</taxon>
    </lineage>
</organism>
<dbReference type="InterPro" id="IPR051798">
    <property type="entry name" value="Class-II_PLP-Dep_Aminotrans"/>
</dbReference>
<gene>
    <name evidence="7" type="ORF">DFJ68_0573</name>
</gene>
<dbReference type="Pfam" id="PF00155">
    <property type="entry name" value="Aminotran_1_2"/>
    <property type="match status" value="1"/>
</dbReference>
<reference evidence="7 8" key="1">
    <citation type="submission" date="2018-10" db="EMBL/GenBank/DDBJ databases">
        <title>Sequencing the genomes of 1000 actinobacteria strains.</title>
        <authorList>
            <person name="Klenk H.-P."/>
        </authorList>
    </citation>
    <scope>NUCLEOTIDE SEQUENCE [LARGE SCALE GENOMIC DNA]</scope>
    <source>
        <strain evidence="7 8">DSM 44267</strain>
    </source>
</reference>
<comment type="similarity">
    <text evidence="5">Belongs to the class-II pyridoxal-phosphate-dependent aminotransferase family. MalY/PatB cystathionine beta-lyase subfamily.</text>
</comment>
<comment type="caution">
    <text evidence="7">The sequence shown here is derived from an EMBL/GenBank/DDBJ whole genome shotgun (WGS) entry which is preliminary data.</text>
</comment>
<evidence type="ECO:0000313" key="7">
    <source>
        <dbReference type="EMBL" id="RKT77157.1"/>
    </source>
</evidence>
<evidence type="ECO:0000256" key="1">
    <source>
        <dbReference type="ARBA" id="ARBA00001933"/>
    </source>
</evidence>
<feature type="domain" description="Aminotransferase class I/classII large" evidence="6">
    <location>
        <begin position="29"/>
        <end position="378"/>
    </location>
</feature>
<dbReference type="InterPro" id="IPR015424">
    <property type="entry name" value="PyrdxlP-dep_Trfase"/>
</dbReference>
<accession>A0A495XSN7</accession>
<dbReference type="InterPro" id="IPR004839">
    <property type="entry name" value="Aminotransferase_I/II_large"/>
</dbReference>
<dbReference type="Gene3D" id="3.90.1150.10">
    <property type="entry name" value="Aspartate Aminotransferase, domain 1"/>
    <property type="match status" value="1"/>
</dbReference>
<dbReference type="PANTHER" id="PTHR43525:SF2">
    <property type="entry name" value="CYSTATHIONINE BETA-LYASE-RELATED"/>
    <property type="match status" value="1"/>
</dbReference>
<keyword evidence="8" id="KW-1185">Reference proteome</keyword>
<evidence type="ECO:0000256" key="5">
    <source>
        <dbReference type="ARBA" id="ARBA00037974"/>
    </source>
</evidence>
<dbReference type="EC" id="4.4.1.13" evidence="2"/>
<dbReference type="AlphaFoldDB" id="A0A495XSN7"/>
<evidence type="ECO:0000256" key="4">
    <source>
        <dbReference type="ARBA" id="ARBA00023239"/>
    </source>
</evidence>
<dbReference type="SUPFAM" id="SSF53383">
    <property type="entry name" value="PLP-dependent transferases"/>
    <property type="match status" value="1"/>
</dbReference>
<dbReference type="GO" id="GO:0047804">
    <property type="term" value="F:cysteine-S-conjugate beta-lyase activity"/>
    <property type="evidence" value="ECO:0007669"/>
    <property type="project" value="UniProtKB-EC"/>
</dbReference>
<dbReference type="InterPro" id="IPR015421">
    <property type="entry name" value="PyrdxlP-dep_Trfase_major"/>
</dbReference>
<evidence type="ECO:0000259" key="6">
    <source>
        <dbReference type="Pfam" id="PF00155"/>
    </source>
</evidence>
<dbReference type="Proteomes" id="UP000278440">
    <property type="component" value="Unassembled WGS sequence"/>
</dbReference>
<evidence type="ECO:0000313" key="8">
    <source>
        <dbReference type="Proteomes" id="UP000278440"/>
    </source>
</evidence>
<dbReference type="PANTHER" id="PTHR43525">
    <property type="entry name" value="PROTEIN MALY"/>
    <property type="match status" value="1"/>
</dbReference>
<protein>
    <recommendedName>
        <fullName evidence="2">cysteine-S-conjugate beta-lyase</fullName>
        <ecNumber evidence="2">4.4.1.13</ecNumber>
    </recommendedName>
</protein>
<dbReference type="RefSeq" id="WP_121030852.1">
    <property type="nucleotide sequence ID" value="NZ_RBXT01000001.1"/>
</dbReference>
<comment type="cofactor">
    <cofactor evidence="1">
        <name>pyridoxal 5'-phosphate</name>
        <dbReference type="ChEBI" id="CHEBI:597326"/>
    </cofactor>
</comment>
<dbReference type="InterPro" id="IPR015422">
    <property type="entry name" value="PyrdxlP-dep_Trfase_small"/>
</dbReference>
<evidence type="ECO:0000256" key="3">
    <source>
        <dbReference type="ARBA" id="ARBA00022898"/>
    </source>
</evidence>
<name>A0A495XSN7_9MICO</name>